<protein>
    <recommendedName>
        <fullName evidence="3">Phosphatidic acid phosphatase type 2/haloperoxidase domain-containing protein</fullName>
    </recommendedName>
</protein>
<evidence type="ECO:0000313" key="4">
    <source>
        <dbReference type="EMBL" id="KAG5535929.1"/>
    </source>
</evidence>
<comment type="caution">
    <text evidence="4">The sequence shown here is derived from an EMBL/GenBank/DDBJ whole genome shotgun (WGS) entry which is preliminary data.</text>
</comment>
<dbReference type="Gene3D" id="1.20.144.10">
    <property type="entry name" value="Phosphatidic acid phosphatase type 2/haloperoxidase"/>
    <property type="match status" value="1"/>
</dbReference>
<dbReference type="SMART" id="SM00014">
    <property type="entry name" value="acidPPc"/>
    <property type="match status" value="1"/>
</dbReference>
<keyword evidence="1" id="KW-0378">Hydrolase</keyword>
<keyword evidence="5" id="KW-1185">Reference proteome</keyword>
<accession>A0AAV6J878</accession>
<evidence type="ECO:0000256" key="2">
    <source>
        <dbReference type="SAM" id="Phobius"/>
    </source>
</evidence>
<gene>
    <name evidence="4" type="ORF">RHGRI_023641</name>
</gene>
<dbReference type="AlphaFoldDB" id="A0AAV6J878"/>
<proteinExistence type="predicted"/>
<dbReference type="PANTHER" id="PTHR11247:SF40">
    <property type="entry name" value="LIPID PHOSPHATE PHOSPHATASE EPSILON 1, CHLOROPLASTIC"/>
    <property type="match status" value="1"/>
</dbReference>
<dbReference type="SUPFAM" id="SSF48317">
    <property type="entry name" value="Acid phosphatase/Vanadium-dependent haloperoxidase"/>
    <property type="match status" value="1"/>
</dbReference>
<dbReference type="Proteomes" id="UP000823749">
    <property type="component" value="Chromosome 8"/>
</dbReference>
<evidence type="ECO:0000259" key="3">
    <source>
        <dbReference type="SMART" id="SM00014"/>
    </source>
</evidence>
<dbReference type="GO" id="GO:0047874">
    <property type="term" value="F:dolichyldiphosphatase activity"/>
    <property type="evidence" value="ECO:0007669"/>
    <property type="project" value="TreeGrafter"/>
</dbReference>
<dbReference type="GO" id="GO:0006487">
    <property type="term" value="P:protein N-linked glycosylation"/>
    <property type="evidence" value="ECO:0007669"/>
    <property type="project" value="TreeGrafter"/>
</dbReference>
<dbReference type="FunFam" id="1.20.144.10:FF:000026">
    <property type="entry name" value="Lipid phosphate phosphatase epsilon 2 chloroplastic"/>
    <property type="match status" value="1"/>
</dbReference>
<keyword evidence="2" id="KW-0812">Transmembrane</keyword>
<dbReference type="GO" id="GO:0005789">
    <property type="term" value="C:endoplasmic reticulum membrane"/>
    <property type="evidence" value="ECO:0007669"/>
    <property type="project" value="TreeGrafter"/>
</dbReference>
<dbReference type="Pfam" id="PF01569">
    <property type="entry name" value="PAP2"/>
    <property type="match status" value="1"/>
</dbReference>
<sequence>MSAPTTIHQFRPTSTITTTGYSSSTTHAFLPKLNSPKTVSSLQFPSSKFVSQYKRGWSPNTMSGSTPTCALGDNSIGDEAAAAAAAFEHESFINEFRPNSTAEGLEATLNRLSKWLVAALFGAVLICRHDAEALWAAIGSVLNTGLSTVLKRVLNQERPVSNLRSDPGMPSSHAQSIFFTVIFVVVSMLQWLGVNGLAITLSGLALAFGSYLSWLRVSQHLHTISQVVVGAVLGSAFSILWFWSWDAIVLKAFISYLWVRIVIVLGATIFCVGFLIHVVQHWFVDQ</sequence>
<dbReference type="PANTHER" id="PTHR11247">
    <property type="entry name" value="PALMITOYL-PROTEIN THIOESTERASE/DOLICHYLDIPHOSPHATASE 1"/>
    <property type="match status" value="1"/>
</dbReference>
<feature type="transmembrane region" description="Helical" evidence="2">
    <location>
        <begin position="197"/>
        <end position="215"/>
    </location>
</feature>
<feature type="transmembrane region" description="Helical" evidence="2">
    <location>
        <begin position="227"/>
        <end position="245"/>
    </location>
</feature>
<dbReference type="InterPro" id="IPR000326">
    <property type="entry name" value="PAP2/HPO"/>
</dbReference>
<dbReference type="EMBL" id="JACTNZ010000008">
    <property type="protein sequence ID" value="KAG5535929.1"/>
    <property type="molecule type" value="Genomic_DNA"/>
</dbReference>
<dbReference type="InterPro" id="IPR036938">
    <property type="entry name" value="PAP2/HPO_sf"/>
</dbReference>
<evidence type="ECO:0000256" key="1">
    <source>
        <dbReference type="ARBA" id="ARBA00022801"/>
    </source>
</evidence>
<evidence type="ECO:0000313" key="5">
    <source>
        <dbReference type="Proteomes" id="UP000823749"/>
    </source>
</evidence>
<organism evidence="4 5">
    <name type="scientific">Rhododendron griersonianum</name>
    <dbReference type="NCBI Taxonomy" id="479676"/>
    <lineage>
        <taxon>Eukaryota</taxon>
        <taxon>Viridiplantae</taxon>
        <taxon>Streptophyta</taxon>
        <taxon>Embryophyta</taxon>
        <taxon>Tracheophyta</taxon>
        <taxon>Spermatophyta</taxon>
        <taxon>Magnoliopsida</taxon>
        <taxon>eudicotyledons</taxon>
        <taxon>Gunneridae</taxon>
        <taxon>Pentapetalae</taxon>
        <taxon>asterids</taxon>
        <taxon>Ericales</taxon>
        <taxon>Ericaceae</taxon>
        <taxon>Ericoideae</taxon>
        <taxon>Rhodoreae</taxon>
        <taxon>Rhododendron</taxon>
    </lineage>
</organism>
<feature type="transmembrane region" description="Helical" evidence="2">
    <location>
        <begin position="257"/>
        <end position="279"/>
    </location>
</feature>
<dbReference type="GO" id="GO:0008610">
    <property type="term" value="P:lipid biosynthetic process"/>
    <property type="evidence" value="ECO:0007669"/>
    <property type="project" value="TreeGrafter"/>
</dbReference>
<keyword evidence="2" id="KW-0472">Membrane</keyword>
<keyword evidence="2" id="KW-1133">Transmembrane helix</keyword>
<name>A0AAV6J878_9ERIC</name>
<feature type="domain" description="Phosphatidic acid phosphatase type 2/haloperoxidase" evidence="3">
    <location>
        <begin position="133"/>
        <end position="242"/>
    </location>
</feature>
<reference evidence="4" key="1">
    <citation type="submission" date="2020-08" db="EMBL/GenBank/DDBJ databases">
        <title>Plant Genome Project.</title>
        <authorList>
            <person name="Zhang R.-G."/>
        </authorList>
    </citation>
    <scope>NUCLEOTIDE SEQUENCE</scope>
    <source>
        <strain evidence="4">WSP0</strain>
        <tissue evidence="4">Leaf</tissue>
    </source>
</reference>